<dbReference type="InterPro" id="IPR000836">
    <property type="entry name" value="PRTase_dom"/>
</dbReference>
<comment type="caution">
    <text evidence="3">The sequence shown here is derived from an EMBL/GenBank/DDBJ whole genome shotgun (WGS) entry which is preliminary data.</text>
</comment>
<dbReference type="Pfam" id="PF18912">
    <property type="entry name" value="DZR_2"/>
    <property type="match status" value="1"/>
</dbReference>
<evidence type="ECO:0000259" key="2">
    <source>
        <dbReference type="Pfam" id="PF18912"/>
    </source>
</evidence>
<feature type="domain" description="Double zinc ribbon" evidence="2">
    <location>
        <begin position="15"/>
        <end position="68"/>
    </location>
</feature>
<proteinExistence type="inferred from homology"/>
<dbReference type="InterPro" id="IPR044005">
    <property type="entry name" value="DZR_2"/>
</dbReference>
<dbReference type="CDD" id="cd06223">
    <property type="entry name" value="PRTases_typeI"/>
    <property type="match status" value="1"/>
</dbReference>
<protein>
    <submittedName>
        <fullName evidence="3">ComF family protein</fullName>
    </submittedName>
</protein>
<name>A0ABV7GGW1_9GAMM</name>
<accession>A0ABV7GGW1</accession>
<reference evidence="4" key="1">
    <citation type="journal article" date="2019" name="Int. J. Syst. Evol. Microbiol.">
        <title>The Global Catalogue of Microorganisms (GCM) 10K type strain sequencing project: providing services to taxonomists for standard genome sequencing and annotation.</title>
        <authorList>
            <consortium name="The Broad Institute Genomics Platform"/>
            <consortium name="The Broad Institute Genome Sequencing Center for Infectious Disease"/>
            <person name="Wu L."/>
            <person name="Ma J."/>
        </authorList>
    </citation>
    <scope>NUCLEOTIDE SEQUENCE [LARGE SCALE GENOMIC DNA]</scope>
    <source>
        <strain evidence="4">KCTC 52277</strain>
    </source>
</reference>
<dbReference type="InterPro" id="IPR051910">
    <property type="entry name" value="ComF/GntX_DNA_util-trans"/>
</dbReference>
<evidence type="ECO:0000313" key="4">
    <source>
        <dbReference type="Proteomes" id="UP001595621"/>
    </source>
</evidence>
<dbReference type="SUPFAM" id="SSF53271">
    <property type="entry name" value="PRTase-like"/>
    <property type="match status" value="1"/>
</dbReference>
<dbReference type="EMBL" id="JBHRTD010000015">
    <property type="protein sequence ID" value="MFC3139012.1"/>
    <property type="molecule type" value="Genomic_DNA"/>
</dbReference>
<evidence type="ECO:0000313" key="3">
    <source>
        <dbReference type="EMBL" id="MFC3139012.1"/>
    </source>
</evidence>
<organism evidence="3 4">
    <name type="scientific">Shewanella submarina</name>
    <dbReference type="NCBI Taxonomy" id="2016376"/>
    <lineage>
        <taxon>Bacteria</taxon>
        <taxon>Pseudomonadati</taxon>
        <taxon>Pseudomonadota</taxon>
        <taxon>Gammaproteobacteria</taxon>
        <taxon>Alteromonadales</taxon>
        <taxon>Shewanellaceae</taxon>
        <taxon>Shewanella</taxon>
    </lineage>
</organism>
<dbReference type="PANTHER" id="PTHR47505:SF1">
    <property type="entry name" value="DNA UTILIZATION PROTEIN YHGH"/>
    <property type="match status" value="1"/>
</dbReference>
<dbReference type="PANTHER" id="PTHR47505">
    <property type="entry name" value="DNA UTILIZATION PROTEIN YHGH"/>
    <property type="match status" value="1"/>
</dbReference>
<dbReference type="Proteomes" id="UP001595621">
    <property type="component" value="Unassembled WGS sequence"/>
</dbReference>
<dbReference type="InterPro" id="IPR029057">
    <property type="entry name" value="PRTase-like"/>
</dbReference>
<sequence length="243" mass="26290">MIRQVFSQIVNLLGASLPNRCLLCHQGVARGQTGLCSACLGASLYQQPVCLGCGRGMTLQLKYCGSCQQSRPLPVVAPASYHQGLGPVISGIKYQGQMAALESLCQALVERFEELEALGLVSRPQALLPVPLHPGRLRERGFNQAWMIANRLSVILGIPLVDDCLVRTQHTLAQAGLDGKARRQNLKQAFELQQALPYPRVAIIDDVVTTGTTVSEIAAQIRVQAPDMQVWCLARAEAPGLLD</sequence>
<dbReference type="RefSeq" id="WP_346347866.1">
    <property type="nucleotide sequence ID" value="NZ_JAKILF010000006.1"/>
</dbReference>
<dbReference type="Gene3D" id="3.40.50.2020">
    <property type="match status" value="1"/>
</dbReference>
<keyword evidence="4" id="KW-1185">Reference proteome</keyword>
<gene>
    <name evidence="3" type="ORF">ACFOE0_12575</name>
</gene>
<comment type="similarity">
    <text evidence="1">Belongs to the ComF/GntX family.</text>
</comment>
<evidence type="ECO:0000256" key="1">
    <source>
        <dbReference type="ARBA" id="ARBA00008007"/>
    </source>
</evidence>